<sequence>MENYRASASRQVYNGPQPRSWVKTERDAKSVVPGLRPGGRRARRQWPAAAGMFWRRELVTCETVTGVVINFSKENDLRVGGPPEGGPATPVEFCHSGWVGCRNLDGSRRRALGLLTIPKTGRDRYVAMDSSASASPVALLS</sequence>
<dbReference type="Proteomes" id="UP001160148">
    <property type="component" value="Unassembled WGS sequence"/>
</dbReference>
<proteinExistence type="predicted"/>
<keyword evidence="3" id="KW-1185">Reference proteome</keyword>
<reference evidence="2 3" key="1">
    <citation type="submission" date="2023-01" db="EMBL/GenBank/DDBJ databases">
        <authorList>
            <person name="Whitehead M."/>
        </authorList>
    </citation>
    <scope>NUCLEOTIDE SEQUENCE [LARGE SCALE GENOMIC DNA]</scope>
</reference>
<evidence type="ECO:0000313" key="3">
    <source>
        <dbReference type="Proteomes" id="UP001160148"/>
    </source>
</evidence>
<dbReference type="EMBL" id="CARXXK010000002">
    <property type="protein sequence ID" value="CAI6358789.1"/>
    <property type="molecule type" value="Genomic_DNA"/>
</dbReference>
<dbReference type="AlphaFoldDB" id="A0AAV0WRU5"/>
<comment type="caution">
    <text evidence="2">The sequence shown here is derived from an EMBL/GenBank/DDBJ whole genome shotgun (WGS) entry which is preliminary data.</text>
</comment>
<evidence type="ECO:0000256" key="1">
    <source>
        <dbReference type="SAM" id="MobiDB-lite"/>
    </source>
</evidence>
<gene>
    <name evidence="2" type="ORF">MEUPH1_LOCUS14273</name>
</gene>
<feature type="region of interest" description="Disordered" evidence="1">
    <location>
        <begin position="1"/>
        <end position="27"/>
    </location>
</feature>
<name>A0AAV0WRU5_9HEMI</name>
<feature type="compositionally biased region" description="Polar residues" evidence="1">
    <location>
        <begin position="1"/>
        <end position="14"/>
    </location>
</feature>
<evidence type="ECO:0000313" key="2">
    <source>
        <dbReference type="EMBL" id="CAI6358789.1"/>
    </source>
</evidence>
<accession>A0AAV0WRU5</accession>
<organism evidence="2 3">
    <name type="scientific">Macrosiphum euphorbiae</name>
    <name type="common">potato aphid</name>
    <dbReference type="NCBI Taxonomy" id="13131"/>
    <lineage>
        <taxon>Eukaryota</taxon>
        <taxon>Metazoa</taxon>
        <taxon>Ecdysozoa</taxon>
        <taxon>Arthropoda</taxon>
        <taxon>Hexapoda</taxon>
        <taxon>Insecta</taxon>
        <taxon>Pterygota</taxon>
        <taxon>Neoptera</taxon>
        <taxon>Paraneoptera</taxon>
        <taxon>Hemiptera</taxon>
        <taxon>Sternorrhyncha</taxon>
        <taxon>Aphidomorpha</taxon>
        <taxon>Aphidoidea</taxon>
        <taxon>Aphididae</taxon>
        <taxon>Macrosiphini</taxon>
        <taxon>Macrosiphum</taxon>
    </lineage>
</organism>
<protein>
    <submittedName>
        <fullName evidence="2">Uncharacterized protein</fullName>
    </submittedName>
</protein>